<dbReference type="KEGG" id="sre:PTSG_07840"/>
<dbReference type="EMBL" id="GL832973">
    <property type="protein sequence ID" value="EGD75724.1"/>
    <property type="molecule type" value="Genomic_DNA"/>
</dbReference>
<feature type="compositionally biased region" description="Basic and acidic residues" evidence="1">
    <location>
        <begin position="304"/>
        <end position="313"/>
    </location>
</feature>
<feature type="compositionally biased region" description="Acidic residues" evidence="1">
    <location>
        <begin position="560"/>
        <end position="570"/>
    </location>
</feature>
<proteinExistence type="predicted"/>
<feature type="region of interest" description="Disordered" evidence="1">
    <location>
        <begin position="443"/>
        <end position="485"/>
    </location>
</feature>
<evidence type="ECO:0000313" key="2">
    <source>
        <dbReference type="EMBL" id="EGD75724.1"/>
    </source>
</evidence>
<feature type="region of interest" description="Disordered" evidence="1">
    <location>
        <begin position="87"/>
        <end position="120"/>
    </location>
</feature>
<organism evidence="3">
    <name type="scientific">Salpingoeca rosetta (strain ATCC 50818 / BSB-021)</name>
    <dbReference type="NCBI Taxonomy" id="946362"/>
    <lineage>
        <taxon>Eukaryota</taxon>
        <taxon>Choanoflagellata</taxon>
        <taxon>Craspedida</taxon>
        <taxon>Salpingoecidae</taxon>
        <taxon>Salpingoeca</taxon>
    </lineage>
</organism>
<feature type="region of interest" description="Disordered" evidence="1">
    <location>
        <begin position="547"/>
        <end position="585"/>
    </location>
</feature>
<feature type="compositionally biased region" description="Acidic residues" evidence="1">
    <location>
        <begin position="283"/>
        <end position="303"/>
    </location>
</feature>
<dbReference type="RefSeq" id="XP_004991645.1">
    <property type="nucleotide sequence ID" value="XM_004991588.1"/>
</dbReference>
<gene>
    <name evidence="2" type="ORF">PTSG_07840</name>
</gene>
<feature type="compositionally biased region" description="Low complexity" evidence="1">
    <location>
        <begin position="110"/>
        <end position="120"/>
    </location>
</feature>
<protein>
    <submittedName>
        <fullName evidence="2">Uncharacterized protein</fullName>
    </submittedName>
</protein>
<name>F2UGH4_SALR5</name>
<dbReference type="Proteomes" id="UP000007799">
    <property type="component" value="Unassembled WGS sequence"/>
</dbReference>
<keyword evidence="3" id="KW-1185">Reference proteome</keyword>
<feature type="compositionally biased region" description="Low complexity" evidence="1">
    <location>
        <begin position="571"/>
        <end position="580"/>
    </location>
</feature>
<evidence type="ECO:0000256" key="1">
    <source>
        <dbReference type="SAM" id="MobiDB-lite"/>
    </source>
</evidence>
<reference evidence="2" key="1">
    <citation type="submission" date="2009-08" db="EMBL/GenBank/DDBJ databases">
        <title>Annotation of Salpingoeca rosetta.</title>
        <authorList>
            <consortium name="The Broad Institute Genome Sequencing Platform"/>
            <person name="Russ C."/>
            <person name="Cuomo C."/>
            <person name="Burger G."/>
            <person name="Gray M.W."/>
            <person name="Holland P.W.H."/>
            <person name="King N."/>
            <person name="Lang F.B.F."/>
            <person name="Roger A.J."/>
            <person name="Ruiz-Trillo I."/>
            <person name="Young S.K."/>
            <person name="Zeng Q."/>
            <person name="Gargeya S."/>
            <person name="Alvarado L."/>
            <person name="Berlin A."/>
            <person name="Chapman S.B."/>
            <person name="Chen Z."/>
            <person name="Freedman E."/>
            <person name="Gellesch M."/>
            <person name="Goldberg J."/>
            <person name="Griggs A."/>
            <person name="Gujja S."/>
            <person name="Heilman E."/>
            <person name="Heiman D."/>
            <person name="Howarth C."/>
            <person name="Mehta T."/>
            <person name="Neiman D."/>
            <person name="Pearson M."/>
            <person name="Roberts A."/>
            <person name="Saif S."/>
            <person name="Shea T."/>
            <person name="Shenoy N."/>
            <person name="Sisk P."/>
            <person name="Stolte C."/>
            <person name="Sykes S."/>
            <person name="White J."/>
            <person name="Yandava C."/>
            <person name="Haas B."/>
            <person name="Nusbaum C."/>
            <person name="Birren B."/>
        </authorList>
    </citation>
    <scope>NUCLEOTIDE SEQUENCE [LARGE SCALE GENOMIC DNA]</scope>
    <source>
        <strain evidence="2">ATCC 50818</strain>
    </source>
</reference>
<sequence>MMSSSSSLDELVVDRADLSAAVDRAKHARQLQEDVGTRPLREGMLAAVLAPDVCDLVQQLEQAMGEKRLEQRQAAIREARTALLELAWPAPAQPPRDDDSEGTEPRESVSTASTATPSLPSSITSLPIEACVAACRVKIEYHFGVGDNAASLKQQPELMLDFVTRLLETAMRDLHTWRRRLRSSWEGSIQTLVSGVNAAVAPYMCDHLAEVEFDVLKHADAVNAVIAYDDDIRDLTNGTISHTDSLFGAILERLPPLARLLAARAQAAITNIIHAAYDRSNDDGDDDDDDDDDEIANEDDDNVEDRSEDEHATTDASVLSRIEAKIQERTDARMCMWTRAALHTCLSDAHFMEPVVAHLLVLALREWTPVLSAVAPRAPDAVSAACDDIEEALTAFSSDCTALITDELWNLSTAHQCMRLAAMLNMACYCEHAIQALMREHTPAHKVHHAQSQQQQKSRKPQQRDHHHKPSHQRQAVDPSHTHARHADPCARVYAHVQSCMHDITTAALNVMSDCITATARRALLALPSTFKHLTIAADAQHTHQGAARSHTYAATDSSNDGDDDSDDGGDSASDGESQSHAMQGVHQLAHKCRQSVLTSLQLFVPHTGAVPLTLACLQARAKLYSAIDDACASIDTCTPDIAGAVNVLLAAVDDCTTIDAHGTTALASALAIQHGAGALLQDGTPFDALLLVLSHSSFLTSMVKKFHHDADVIREGNRLIALTAADIDKLQQLFADGKMGRLATALTAIGITALSPRHAGDYLLRRSDAA</sequence>
<dbReference type="InParanoid" id="F2UGH4"/>
<dbReference type="AlphaFoldDB" id="F2UGH4"/>
<dbReference type="GeneID" id="16072206"/>
<accession>F2UGH4</accession>
<feature type="compositionally biased region" description="Basic residues" evidence="1">
    <location>
        <begin position="457"/>
        <end position="472"/>
    </location>
</feature>
<evidence type="ECO:0000313" key="3">
    <source>
        <dbReference type="Proteomes" id="UP000007799"/>
    </source>
</evidence>
<feature type="region of interest" description="Disordered" evidence="1">
    <location>
        <begin position="279"/>
        <end position="315"/>
    </location>
</feature>